<feature type="region of interest" description="Disordered" evidence="1">
    <location>
        <begin position="1"/>
        <end position="55"/>
    </location>
</feature>
<reference evidence="2" key="2">
    <citation type="submission" date="2021-02" db="EMBL/GenBank/DDBJ databases">
        <authorList>
            <person name="Kimball J.A."/>
            <person name="Haas M.W."/>
            <person name="Macchietto M."/>
            <person name="Kono T."/>
            <person name="Duquette J."/>
            <person name="Shao M."/>
        </authorList>
    </citation>
    <scope>NUCLEOTIDE SEQUENCE</scope>
    <source>
        <tissue evidence="2">Fresh leaf tissue</tissue>
    </source>
</reference>
<organism evidence="2 3">
    <name type="scientific">Zizania palustris</name>
    <name type="common">Northern wild rice</name>
    <dbReference type="NCBI Taxonomy" id="103762"/>
    <lineage>
        <taxon>Eukaryota</taxon>
        <taxon>Viridiplantae</taxon>
        <taxon>Streptophyta</taxon>
        <taxon>Embryophyta</taxon>
        <taxon>Tracheophyta</taxon>
        <taxon>Spermatophyta</taxon>
        <taxon>Magnoliopsida</taxon>
        <taxon>Liliopsida</taxon>
        <taxon>Poales</taxon>
        <taxon>Poaceae</taxon>
        <taxon>BOP clade</taxon>
        <taxon>Oryzoideae</taxon>
        <taxon>Oryzeae</taxon>
        <taxon>Zizaniinae</taxon>
        <taxon>Zizania</taxon>
    </lineage>
</organism>
<protein>
    <submittedName>
        <fullName evidence="2">Uncharacterized protein</fullName>
    </submittedName>
</protein>
<name>A0A8J5W4S2_ZIZPA</name>
<reference evidence="2" key="1">
    <citation type="journal article" date="2021" name="bioRxiv">
        <title>Whole Genome Assembly and Annotation of Northern Wild Rice, Zizania palustris L., Supports a Whole Genome Duplication in the Zizania Genus.</title>
        <authorList>
            <person name="Haas M."/>
            <person name="Kono T."/>
            <person name="Macchietto M."/>
            <person name="Millas R."/>
            <person name="McGilp L."/>
            <person name="Shao M."/>
            <person name="Duquette J."/>
            <person name="Hirsch C.N."/>
            <person name="Kimball J."/>
        </authorList>
    </citation>
    <scope>NUCLEOTIDE SEQUENCE</scope>
    <source>
        <tissue evidence="2">Fresh leaf tissue</tissue>
    </source>
</reference>
<evidence type="ECO:0000313" key="3">
    <source>
        <dbReference type="Proteomes" id="UP000729402"/>
    </source>
</evidence>
<dbReference type="AlphaFoldDB" id="A0A8J5W4S2"/>
<keyword evidence="3" id="KW-1185">Reference proteome</keyword>
<evidence type="ECO:0000256" key="1">
    <source>
        <dbReference type="SAM" id="MobiDB-lite"/>
    </source>
</evidence>
<dbReference type="Proteomes" id="UP000729402">
    <property type="component" value="Unassembled WGS sequence"/>
</dbReference>
<dbReference type="EMBL" id="JAAALK010000283">
    <property type="protein sequence ID" value="KAG8076489.1"/>
    <property type="molecule type" value="Genomic_DNA"/>
</dbReference>
<dbReference type="EMBL" id="JAAALK010000283">
    <property type="protein sequence ID" value="KAG8076488.1"/>
    <property type="molecule type" value="Genomic_DNA"/>
</dbReference>
<comment type="caution">
    <text evidence="2">The sequence shown here is derived from an EMBL/GenBank/DDBJ whole genome shotgun (WGS) entry which is preliminary data.</text>
</comment>
<accession>A0A8J5W4S2</accession>
<gene>
    <name evidence="2" type="ORF">GUJ93_ZPchr0006g43399</name>
</gene>
<proteinExistence type="predicted"/>
<sequence length="266" mass="28707">MRNTRSGGTSRDGGYRSSTTKGNAGSGHLTRRGPDTLNSNFRRSLSTTPCSKESAGEHIGVTASVSGLSNKRKRMDAKTYRALFKPLIKANSTDLAVAIPDKVGKENASSGNLADINTGILCELGGFIGKNNRHPSDPAYKLPRNPVSGLHEYSQMRADKCTTPLSEAQQHKSTDVCPQNRVVESRLAMEDREWSPGHASQDSISSSRNAPAPLILYEEKSGLGDGEPIGTQKEYLASRRFKVIPSDETEGNSNICITCRTPGDLK</sequence>
<evidence type="ECO:0000313" key="2">
    <source>
        <dbReference type="EMBL" id="KAG8076489.1"/>
    </source>
</evidence>
<feature type="compositionally biased region" description="Polar residues" evidence="1">
    <location>
        <begin position="36"/>
        <end position="51"/>
    </location>
</feature>